<organism evidence="7">
    <name type="scientific">Streptomyces virginiae</name>
    <name type="common">Streptomyces cinnamonensis</name>
    <dbReference type="NCBI Taxonomy" id="1961"/>
    <lineage>
        <taxon>Bacteria</taxon>
        <taxon>Bacillati</taxon>
        <taxon>Actinomycetota</taxon>
        <taxon>Actinomycetes</taxon>
        <taxon>Kitasatosporales</taxon>
        <taxon>Streptomycetaceae</taxon>
        <taxon>Streptomyces</taxon>
    </lineage>
</organism>
<dbReference type="GO" id="GO:0036199">
    <property type="term" value="F:cholest-4-en-3-one 26-monooxygenase activity"/>
    <property type="evidence" value="ECO:0007669"/>
    <property type="project" value="TreeGrafter"/>
</dbReference>
<comment type="similarity">
    <text evidence="1">Belongs to the cytochrome P450 family.</text>
</comment>
<evidence type="ECO:0000256" key="5">
    <source>
        <dbReference type="ARBA" id="ARBA00023004"/>
    </source>
</evidence>
<dbReference type="GO" id="GO:0020037">
    <property type="term" value="F:heme binding"/>
    <property type="evidence" value="ECO:0007669"/>
    <property type="project" value="InterPro"/>
</dbReference>
<evidence type="ECO:0000256" key="4">
    <source>
        <dbReference type="ARBA" id="ARBA00023002"/>
    </source>
</evidence>
<dbReference type="PRINTS" id="PR00359">
    <property type="entry name" value="BP450"/>
</dbReference>
<keyword evidence="5" id="KW-0408">Iron</keyword>
<keyword evidence="4" id="KW-0560">Oxidoreductase</keyword>
<proteinExistence type="inferred from homology"/>
<dbReference type="GO" id="GO:0006707">
    <property type="term" value="P:cholesterol catabolic process"/>
    <property type="evidence" value="ECO:0007669"/>
    <property type="project" value="TreeGrafter"/>
</dbReference>
<name>K9N0H8_STRVG</name>
<dbReference type="InterPro" id="IPR002397">
    <property type="entry name" value="Cyt_P450_B"/>
</dbReference>
<reference evidence="7" key="1">
    <citation type="submission" date="2012-05" db="EMBL/GenBank/DDBJ databases">
        <title>Identification and functional analysis of cytochrome P450 complement in Streptomyces virginiae IBL14.</title>
        <authorList>
            <person name="Li Z.-Z."/>
            <person name="Tong W.-Y."/>
        </authorList>
    </citation>
    <scope>NUCLEOTIDE SEQUENCE</scope>
    <source>
        <strain evidence="7">IBL14</strain>
    </source>
</reference>
<evidence type="ECO:0000256" key="6">
    <source>
        <dbReference type="ARBA" id="ARBA00023033"/>
    </source>
</evidence>
<evidence type="ECO:0000256" key="2">
    <source>
        <dbReference type="ARBA" id="ARBA00022617"/>
    </source>
</evidence>
<dbReference type="Pfam" id="PF00067">
    <property type="entry name" value="p450"/>
    <property type="match status" value="1"/>
</dbReference>
<dbReference type="PANTHER" id="PTHR46696:SF4">
    <property type="entry name" value="BIOTIN BIOSYNTHESIS CYTOCHROME P450"/>
    <property type="match status" value="1"/>
</dbReference>
<dbReference type="FunFam" id="1.10.630.10:FF:000018">
    <property type="entry name" value="Cytochrome P450 monooxygenase"/>
    <property type="match status" value="1"/>
</dbReference>
<dbReference type="Gene3D" id="1.10.630.10">
    <property type="entry name" value="Cytochrome P450"/>
    <property type="match status" value="1"/>
</dbReference>
<keyword evidence="2" id="KW-0349">Heme</keyword>
<dbReference type="PANTHER" id="PTHR46696">
    <property type="entry name" value="P450, PUTATIVE (EUROFUNG)-RELATED"/>
    <property type="match status" value="1"/>
</dbReference>
<dbReference type="EMBL" id="JX119086">
    <property type="protein sequence ID" value="AFY08554.1"/>
    <property type="molecule type" value="Genomic_DNA"/>
</dbReference>
<accession>K9N0H8</accession>
<dbReference type="CDD" id="cd11033">
    <property type="entry name" value="CYP142-like"/>
    <property type="match status" value="1"/>
</dbReference>
<keyword evidence="3" id="KW-0479">Metal-binding</keyword>
<evidence type="ECO:0000256" key="3">
    <source>
        <dbReference type="ARBA" id="ARBA00022723"/>
    </source>
</evidence>
<dbReference type="GO" id="GO:0008395">
    <property type="term" value="F:steroid hydroxylase activity"/>
    <property type="evidence" value="ECO:0007669"/>
    <property type="project" value="TreeGrafter"/>
</dbReference>
<dbReference type="InterPro" id="IPR036396">
    <property type="entry name" value="Cyt_P450_sf"/>
</dbReference>
<evidence type="ECO:0000313" key="7">
    <source>
        <dbReference type="EMBL" id="AFY08554.1"/>
    </source>
</evidence>
<evidence type="ECO:0000256" key="1">
    <source>
        <dbReference type="ARBA" id="ARBA00010617"/>
    </source>
</evidence>
<sequence length="409" mass="45003">MPVLTSARSVLDHVDLADPAFYATAGYERVFRHLRDHEPLRWNPEGAEPGFWSVTRYEDCMAVQKDSVTFASTGTNTLGPQRWTGDDGSGRMLTHTDGARHGELRRMVNKSFTPRAIAKLEPYLRSLIADSLDESLAKGEVDFVDTVALLPVASIAALLGVPQEDWSLLLELTTAAFGSADQDLQKAPSARASAALAHAQLLLYCQDLMDQRRVSPREDIVTSLVEAQNAGKLTEEDAMLFFDLLLLGGNETTRHGAVGALLAFIDHPDQWERLRADRSLLDPAVEEVLRYVSPSKHVLRRAERDVELHGQVIKAGQEVAIWHFSANRDGRVFDAPDTFDIGRSHNPHLALGSGPHYCLGAALATMELRLFLDELCTRVGSAELIEPPSRLASTVISGFKHLRVRLGSA</sequence>
<dbReference type="AlphaFoldDB" id="K9N0H8"/>
<dbReference type="GO" id="GO:0005506">
    <property type="term" value="F:iron ion binding"/>
    <property type="evidence" value="ECO:0007669"/>
    <property type="project" value="InterPro"/>
</dbReference>
<keyword evidence="6" id="KW-0503">Monooxygenase</keyword>
<dbReference type="InterPro" id="IPR001128">
    <property type="entry name" value="Cyt_P450"/>
</dbReference>
<dbReference type="SUPFAM" id="SSF48264">
    <property type="entry name" value="Cytochrome P450"/>
    <property type="match status" value="1"/>
</dbReference>
<protein>
    <submittedName>
        <fullName evidence="7">Cytochrome P450 Svu026</fullName>
    </submittedName>
</protein>